<organism evidence="1">
    <name type="scientific">marine sediment metagenome</name>
    <dbReference type="NCBI Taxonomy" id="412755"/>
    <lineage>
        <taxon>unclassified sequences</taxon>
        <taxon>metagenomes</taxon>
        <taxon>ecological metagenomes</taxon>
    </lineage>
</organism>
<proteinExistence type="predicted"/>
<accession>X1QK91</accession>
<protein>
    <submittedName>
        <fullName evidence="1">Uncharacterized protein</fullName>
    </submittedName>
</protein>
<sequence>CGECGSPLVLCWGGTWGIESYVLRCAKDEEHKGLVEQATYTQAHRRGEEVHPAIRDAIERKLMPKDELGRAINLLALKYPKAIVDPATASLFIIDCARLDLDPLIAPAEAVPVAFKGKGGKATVQMIVTEDGWLSMAARGCAERWAGAPSVEPIDDQKLAESLCGDKNAWLWKATGRTKDMPEGHSSIAYGYFTTREFKQAQQRGTPAATQPGNQARVRAIKRWARENFPECRQKMMEITSEWYQ</sequence>
<dbReference type="AlphaFoldDB" id="X1QK91"/>
<name>X1QK91_9ZZZZ</name>
<feature type="non-terminal residue" evidence="1">
    <location>
        <position position="245"/>
    </location>
</feature>
<evidence type="ECO:0000313" key="1">
    <source>
        <dbReference type="EMBL" id="GAI55231.1"/>
    </source>
</evidence>
<comment type="caution">
    <text evidence="1">The sequence shown here is derived from an EMBL/GenBank/DDBJ whole genome shotgun (WGS) entry which is preliminary data.</text>
</comment>
<feature type="non-terminal residue" evidence="1">
    <location>
        <position position="1"/>
    </location>
</feature>
<reference evidence="1" key="1">
    <citation type="journal article" date="2014" name="Front. Microbiol.">
        <title>High frequency of phylogenetically diverse reductive dehalogenase-homologous genes in deep subseafloor sedimentary metagenomes.</title>
        <authorList>
            <person name="Kawai M."/>
            <person name="Futagami T."/>
            <person name="Toyoda A."/>
            <person name="Takaki Y."/>
            <person name="Nishi S."/>
            <person name="Hori S."/>
            <person name="Arai W."/>
            <person name="Tsubouchi T."/>
            <person name="Morono Y."/>
            <person name="Uchiyama I."/>
            <person name="Ito T."/>
            <person name="Fujiyama A."/>
            <person name="Inagaki F."/>
            <person name="Takami H."/>
        </authorList>
    </citation>
    <scope>NUCLEOTIDE SEQUENCE</scope>
    <source>
        <strain evidence="1">Expedition CK06-06</strain>
    </source>
</reference>
<gene>
    <name evidence="1" type="ORF">S06H3_53220</name>
</gene>
<dbReference type="EMBL" id="BARV01033912">
    <property type="protein sequence ID" value="GAI55231.1"/>
    <property type="molecule type" value="Genomic_DNA"/>
</dbReference>